<evidence type="ECO:0000313" key="1">
    <source>
        <dbReference type="EMBL" id="RGD69981.1"/>
    </source>
</evidence>
<proteinExistence type="predicted"/>
<comment type="caution">
    <text evidence="1">The sequence shown here is derived from an EMBL/GenBank/DDBJ whole genome shotgun (WGS) entry which is preliminary data.</text>
</comment>
<protein>
    <submittedName>
        <fullName evidence="1">Uncharacterized protein</fullName>
    </submittedName>
</protein>
<name>A0A3E3DKZ7_9FIRM</name>
<reference evidence="1 2" key="1">
    <citation type="submission" date="2018-08" db="EMBL/GenBank/DDBJ databases">
        <title>A genome reference for cultivated species of the human gut microbiota.</title>
        <authorList>
            <person name="Zou Y."/>
            <person name="Xue W."/>
            <person name="Luo G."/>
        </authorList>
    </citation>
    <scope>NUCLEOTIDE SEQUENCE [LARGE SCALE GENOMIC DNA]</scope>
    <source>
        <strain evidence="1 2">AF19-13AC</strain>
    </source>
</reference>
<dbReference type="OrthoDB" id="2067891at2"/>
<gene>
    <name evidence="1" type="ORF">DWX31_15450</name>
</gene>
<evidence type="ECO:0000313" key="2">
    <source>
        <dbReference type="Proteomes" id="UP000261023"/>
    </source>
</evidence>
<sequence>MIVKQYTLNRKTYKDVKKMDHQQMDQFCQNLYKAGHADGMKDAEGLTESEVRDVILGVKGIGPKKAEDIVKALTEAQKERS</sequence>
<accession>A0A3E3DKZ7</accession>
<organism evidence="1 2">
    <name type="scientific">Hungatella hathewayi</name>
    <dbReference type="NCBI Taxonomy" id="154046"/>
    <lineage>
        <taxon>Bacteria</taxon>
        <taxon>Bacillati</taxon>
        <taxon>Bacillota</taxon>
        <taxon>Clostridia</taxon>
        <taxon>Lachnospirales</taxon>
        <taxon>Lachnospiraceae</taxon>
        <taxon>Hungatella</taxon>
    </lineage>
</organism>
<dbReference type="Proteomes" id="UP000261023">
    <property type="component" value="Unassembled WGS sequence"/>
</dbReference>
<dbReference type="AlphaFoldDB" id="A0A3E3DKZ7"/>
<dbReference type="EMBL" id="QTJW01000009">
    <property type="protein sequence ID" value="RGD69981.1"/>
    <property type="molecule type" value="Genomic_DNA"/>
</dbReference>